<dbReference type="Gene3D" id="2.40.170.20">
    <property type="entry name" value="TonB-dependent receptor, beta-barrel domain"/>
    <property type="match status" value="1"/>
</dbReference>
<evidence type="ECO:0000256" key="11">
    <source>
        <dbReference type="PROSITE-ProRule" id="PRU01360"/>
    </source>
</evidence>
<dbReference type="SUPFAM" id="SSF56935">
    <property type="entry name" value="Porins"/>
    <property type="match status" value="1"/>
</dbReference>
<proteinExistence type="inferred from homology"/>
<evidence type="ECO:0000256" key="7">
    <source>
        <dbReference type="ARBA" id="ARBA00023065"/>
    </source>
</evidence>
<keyword evidence="9 11" id="KW-0472">Membrane</keyword>
<keyword evidence="3 11" id="KW-1134">Transmembrane beta strand</keyword>
<evidence type="ECO:0000256" key="9">
    <source>
        <dbReference type="ARBA" id="ARBA00023136"/>
    </source>
</evidence>
<evidence type="ECO:0000313" key="16">
    <source>
        <dbReference type="EMBL" id="EQB06420.1"/>
    </source>
</evidence>
<dbReference type="RefSeq" id="WP_021238505.1">
    <property type="nucleotide sequence ID" value="NZ_ATHO01000098.1"/>
</dbReference>
<keyword evidence="13" id="KW-0732">Signal</keyword>
<keyword evidence="2 11" id="KW-0813">Transport</keyword>
<dbReference type="InterPro" id="IPR012910">
    <property type="entry name" value="Plug_dom"/>
</dbReference>
<keyword evidence="8 12" id="KW-0798">TonB box</keyword>
<keyword evidence="7" id="KW-0406">Ion transport</keyword>
<dbReference type="InterPro" id="IPR000531">
    <property type="entry name" value="Beta-barrel_TonB"/>
</dbReference>
<dbReference type="PATRIC" id="fig|1329909.3.peg.2174"/>
<evidence type="ECO:0000256" key="4">
    <source>
        <dbReference type="ARBA" id="ARBA00022496"/>
    </source>
</evidence>
<feature type="domain" description="TonB-dependent receptor-like beta-barrel" evidence="14">
    <location>
        <begin position="273"/>
        <end position="734"/>
    </location>
</feature>
<feature type="signal peptide" evidence="13">
    <location>
        <begin position="1"/>
        <end position="26"/>
    </location>
</feature>
<name>T0I454_9SPHN</name>
<comment type="subcellular location">
    <subcellularLocation>
        <location evidence="1 11">Cell outer membrane</location>
        <topology evidence="1 11">Multi-pass membrane protein</topology>
    </subcellularLocation>
</comment>
<comment type="caution">
    <text evidence="16">The sequence shown here is derived from an EMBL/GenBank/DDBJ whole genome shotgun (WGS) entry which is preliminary data.</text>
</comment>
<feature type="chain" id="PRO_5004564148" description="TonB-denpendent receptor" evidence="13">
    <location>
        <begin position="27"/>
        <end position="779"/>
    </location>
</feature>
<evidence type="ECO:0000256" key="5">
    <source>
        <dbReference type="ARBA" id="ARBA00022692"/>
    </source>
</evidence>
<dbReference type="PROSITE" id="PS52016">
    <property type="entry name" value="TONB_DEPENDENT_REC_3"/>
    <property type="match status" value="1"/>
</dbReference>
<evidence type="ECO:0000256" key="8">
    <source>
        <dbReference type="ARBA" id="ARBA00023077"/>
    </source>
</evidence>
<dbReference type="Pfam" id="PF00593">
    <property type="entry name" value="TonB_dep_Rec_b-barrel"/>
    <property type="match status" value="1"/>
</dbReference>
<dbReference type="GO" id="GO:0009279">
    <property type="term" value="C:cell outer membrane"/>
    <property type="evidence" value="ECO:0007669"/>
    <property type="project" value="UniProtKB-SubCell"/>
</dbReference>
<feature type="domain" description="TonB-dependent receptor plug" evidence="15">
    <location>
        <begin position="57"/>
        <end position="161"/>
    </location>
</feature>
<evidence type="ECO:0000313" key="17">
    <source>
        <dbReference type="Proteomes" id="UP000015525"/>
    </source>
</evidence>
<dbReference type="GO" id="GO:0006826">
    <property type="term" value="P:iron ion transport"/>
    <property type="evidence" value="ECO:0007669"/>
    <property type="project" value="UniProtKB-KW"/>
</dbReference>
<evidence type="ECO:0000256" key="12">
    <source>
        <dbReference type="RuleBase" id="RU003357"/>
    </source>
</evidence>
<dbReference type="EMBL" id="ATHO01000098">
    <property type="protein sequence ID" value="EQB06420.1"/>
    <property type="molecule type" value="Genomic_DNA"/>
</dbReference>
<evidence type="ECO:0000256" key="2">
    <source>
        <dbReference type="ARBA" id="ARBA00022448"/>
    </source>
</evidence>
<dbReference type="InterPro" id="IPR039426">
    <property type="entry name" value="TonB-dep_rcpt-like"/>
</dbReference>
<dbReference type="PANTHER" id="PTHR32552:SF81">
    <property type="entry name" value="TONB-DEPENDENT OUTER MEMBRANE RECEPTOR"/>
    <property type="match status" value="1"/>
</dbReference>
<comment type="similarity">
    <text evidence="11 12">Belongs to the TonB-dependent receptor family.</text>
</comment>
<keyword evidence="17" id="KW-1185">Reference proteome</keyword>
<dbReference type="Pfam" id="PF07715">
    <property type="entry name" value="Plug"/>
    <property type="match status" value="1"/>
</dbReference>
<evidence type="ECO:0000256" key="3">
    <source>
        <dbReference type="ARBA" id="ARBA00022452"/>
    </source>
</evidence>
<evidence type="ECO:0000256" key="10">
    <source>
        <dbReference type="ARBA" id="ARBA00023237"/>
    </source>
</evidence>
<sequence length="779" mass="83531">MRFWHFTRAALMAGSALAGLAPAAYAQQATEAQSDVSAADPASGDIIVTATRRNQSLQDVPVVVTAVSGEQIKELNFTTFTDIQALSPGLSFTPRGSAGTVTALRGVSTSNTTGAPPAVVIYFNEVPINDAIAFQSLYDIGQIEVVRGPQGTLRGAPAPAGSITLATRRPDLHEVGGYVQGIATDQLGLNGQFAVNFPIVQDQLALRVAGLYDRNENGDVHSLTTGVESGAKTKSIRASLLWEPMPQLSILATYQYLRNAGRSLATVEGSGLGYNGPVIRDPKQRVAVQEDLSYRRLTAHYASLSAKYDLGDASINYIGGYNKFRSVTPIGIGDNDPGNAIPGYSEPQNFDNPVESWSHELRLDGKTPGGFLDYTVGGFYSKGTSDVTRLNIFTYLPGAFGGGAVPVPGAPAAGGVLVGDITLPIKDVNKSLFASGTFHLPTNTEIFLGARHIWSDITKGFNLDFNSPFIPVITEPQPRRKFKAWVYDAKIVQHLNEDLLVYAAYGHGWRGPGSNQATPVPNSVRTVSDEKSDNFEIGFKGEFLDKRLRFNAAIFQQNFDGYIARARSIPNVNEGGLAVTANDITFNGDARVRGAEAELYFSPSDRFYVQGSVGYANGKFKNASIPCRDTNFDGVPDSGATPTSPSAFPAGTPVAFCRSNGALSDVPKWNTTLLSEYNAPLGQATAYLRGLFTWQSKTTDIATGNNYGSYGIVNLFLGAREIVPGLDVNIFAKNIFNVQKVTFRDAEYVLGGYRSGYNNVNFTPPREVGVTARFSFGGG</sequence>
<gene>
    <name evidence="16" type="ORF">L288_11250</name>
</gene>
<evidence type="ECO:0000259" key="14">
    <source>
        <dbReference type="Pfam" id="PF00593"/>
    </source>
</evidence>
<accession>T0I454</accession>
<organism evidence="16 17">
    <name type="scientific">Sphingobium quisquiliarum P25</name>
    <dbReference type="NCBI Taxonomy" id="1329909"/>
    <lineage>
        <taxon>Bacteria</taxon>
        <taxon>Pseudomonadati</taxon>
        <taxon>Pseudomonadota</taxon>
        <taxon>Alphaproteobacteria</taxon>
        <taxon>Sphingomonadales</taxon>
        <taxon>Sphingomonadaceae</taxon>
        <taxon>Sphingobium</taxon>
    </lineage>
</organism>
<evidence type="ECO:0000259" key="15">
    <source>
        <dbReference type="Pfam" id="PF07715"/>
    </source>
</evidence>
<keyword evidence="5 11" id="KW-0812">Transmembrane</keyword>
<reference evidence="16 17" key="1">
    <citation type="journal article" date="2013" name="Genome Announc.">
        <title>Draft Genome Sequence of Sphingobium quisquiliarum Strain P25T, a Novel Hexachlorocyclohexane (HCH)-Degrading Bacterium Isolated from an HCH Dumpsite.</title>
        <authorList>
            <person name="Kumar Singh A."/>
            <person name="Sangwan N."/>
            <person name="Sharma A."/>
            <person name="Gupta V."/>
            <person name="Khurana J.P."/>
            <person name="Lal R."/>
        </authorList>
    </citation>
    <scope>NUCLEOTIDE SEQUENCE [LARGE SCALE GENOMIC DNA]</scope>
    <source>
        <strain evidence="16 17">P25</strain>
    </source>
</reference>
<dbReference type="AlphaFoldDB" id="T0I454"/>
<keyword evidence="6" id="KW-0408">Iron</keyword>
<evidence type="ECO:0008006" key="18">
    <source>
        <dbReference type="Google" id="ProtNLM"/>
    </source>
</evidence>
<evidence type="ECO:0000256" key="6">
    <source>
        <dbReference type="ARBA" id="ARBA00023004"/>
    </source>
</evidence>
<dbReference type="Proteomes" id="UP000015525">
    <property type="component" value="Unassembled WGS sequence"/>
</dbReference>
<dbReference type="PANTHER" id="PTHR32552">
    <property type="entry name" value="FERRICHROME IRON RECEPTOR-RELATED"/>
    <property type="match status" value="1"/>
</dbReference>
<evidence type="ECO:0000256" key="1">
    <source>
        <dbReference type="ARBA" id="ARBA00004571"/>
    </source>
</evidence>
<keyword evidence="4" id="KW-0410">Iron transport</keyword>
<keyword evidence="10 11" id="KW-0998">Cell outer membrane</keyword>
<evidence type="ECO:0000256" key="13">
    <source>
        <dbReference type="SAM" id="SignalP"/>
    </source>
</evidence>
<dbReference type="InterPro" id="IPR036942">
    <property type="entry name" value="Beta-barrel_TonB_sf"/>
</dbReference>
<protein>
    <recommendedName>
        <fullName evidence="18">TonB-denpendent receptor</fullName>
    </recommendedName>
</protein>